<keyword evidence="5 6" id="KW-0804">Transcription</keyword>
<evidence type="ECO:0000313" key="9">
    <source>
        <dbReference type="EMBL" id="TJY38981.1"/>
    </source>
</evidence>
<name>A0A4U0F358_9BACL</name>
<comment type="caution">
    <text evidence="9">The sequence shown here is derived from an EMBL/GenBank/DDBJ whole genome shotgun (WGS) entry which is preliminary data.</text>
</comment>
<dbReference type="OrthoDB" id="401223at2"/>
<comment type="subunit">
    <text evidence="6">RNAP is composed of a core of 2 alpha, a beta and a beta' subunits. The core is associated with a delta subunit and one of several sigma factors.</text>
</comment>
<comment type="function">
    <text evidence="6">Participates in both the initiation and recycling phases of transcription. In the presence of the delta subunit, RNAP displays an increased specificity of transcription, a decreased affinity for nucleic acids, and an increased efficiency of RNA synthesis because of enhanced recycling.</text>
</comment>
<keyword evidence="10" id="KW-1185">Reference proteome</keyword>
<feature type="region of interest" description="Disordered" evidence="7">
    <location>
        <begin position="142"/>
        <end position="198"/>
    </location>
</feature>
<accession>A0A4U0F358</accession>
<dbReference type="HAMAP" id="MF_00357">
    <property type="entry name" value="RNApol_bact_RpoE"/>
    <property type="match status" value="1"/>
</dbReference>
<keyword evidence="3 6" id="KW-0808">Transferase</keyword>
<feature type="domain" description="HTH HARE-type" evidence="8">
    <location>
        <begin position="17"/>
        <end position="84"/>
    </location>
</feature>
<dbReference type="InterPro" id="IPR038087">
    <property type="entry name" value="RNAP_delta_N_dom_sf"/>
</dbReference>
<evidence type="ECO:0000256" key="1">
    <source>
        <dbReference type="ARBA" id="ARBA00009828"/>
    </source>
</evidence>
<organism evidence="9 10">
    <name type="scientific">Cohnella pontilimi</name>
    <dbReference type="NCBI Taxonomy" id="2564100"/>
    <lineage>
        <taxon>Bacteria</taxon>
        <taxon>Bacillati</taxon>
        <taxon>Bacillota</taxon>
        <taxon>Bacilli</taxon>
        <taxon>Bacillales</taxon>
        <taxon>Paenibacillaceae</taxon>
        <taxon>Cohnella</taxon>
    </lineage>
</organism>
<dbReference type="GO" id="GO:0000428">
    <property type="term" value="C:DNA-directed RNA polymerase complex"/>
    <property type="evidence" value="ECO:0007669"/>
    <property type="project" value="UniProtKB-KW"/>
</dbReference>
<dbReference type="NCBIfam" id="TIGR04567">
    <property type="entry name" value="RNAP_delt_lowGC"/>
    <property type="match status" value="1"/>
</dbReference>
<dbReference type="PROSITE" id="PS51913">
    <property type="entry name" value="HTH_HARE"/>
    <property type="match status" value="1"/>
</dbReference>
<proteinExistence type="inferred from homology"/>
<dbReference type="GO" id="GO:0006351">
    <property type="term" value="P:DNA-templated transcription"/>
    <property type="evidence" value="ECO:0007669"/>
    <property type="project" value="InterPro"/>
</dbReference>
<protein>
    <recommendedName>
        <fullName evidence="6">Probable DNA-directed RNA polymerase subunit delta</fullName>
    </recommendedName>
    <alternativeName>
        <fullName evidence="6">RNAP delta factor</fullName>
    </alternativeName>
</protein>
<dbReference type="GO" id="GO:0006355">
    <property type="term" value="P:regulation of DNA-templated transcription"/>
    <property type="evidence" value="ECO:0007669"/>
    <property type="project" value="UniProtKB-UniRule"/>
</dbReference>
<dbReference type="GO" id="GO:0003899">
    <property type="term" value="F:DNA-directed RNA polymerase activity"/>
    <property type="evidence" value="ECO:0007669"/>
    <property type="project" value="UniProtKB-UniRule"/>
</dbReference>
<comment type="similarity">
    <text evidence="1 6">Belongs to the RpoE family.</text>
</comment>
<evidence type="ECO:0000256" key="4">
    <source>
        <dbReference type="ARBA" id="ARBA00022695"/>
    </source>
</evidence>
<keyword evidence="4 6" id="KW-0548">Nucleotidyltransferase</keyword>
<dbReference type="RefSeq" id="WP_136779524.1">
    <property type="nucleotide sequence ID" value="NZ_SUPK01000011.1"/>
</dbReference>
<reference evidence="9 10" key="1">
    <citation type="submission" date="2019-04" db="EMBL/GenBank/DDBJ databases">
        <title>Cohnella sp. nov., isolated from soil.</title>
        <authorList>
            <person name="Kim W."/>
        </authorList>
    </citation>
    <scope>NUCLEOTIDE SEQUENCE [LARGE SCALE GENOMIC DNA]</scope>
    <source>
        <strain evidence="9 10">CAU 1483</strain>
    </source>
</reference>
<evidence type="ECO:0000313" key="10">
    <source>
        <dbReference type="Proteomes" id="UP000309673"/>
    </source>
</evidence>
<dbReference type="Gene3D" id="1.10.10.1250">
    <property type="entry name" value="RNA polymerase, subunit delta, N-terminal domain"/>
    <property type="match status" value="1"/>
</dbReference>
<dbReference type="Proteomes" id="UP000309673">
    <property type="component" value="Unassembled WGS sequence"/>
</dbReference>
<evidence type="ECO:0000256" key="5">
    <source>
        <dbReference type="ARBA" id="ARBA00023163"/>
    </source>
</evidence>
<dbReference type="EMBL" id="SUPK01000011">
    <property type="protein sequence ID" value="TJY38981.1"/>
    <property type="molecule type" value="Genomic_DNA"/>
</dbReference>
<dbReference type="Pfam" id="PF05066">
    <property type="entry name" value="HARE-HTH"/>
    <property type="match status" value="1"/>
</dbReference>
<dbReference type="InterPro" id="IPR007759">
    <property type="entry name" value="Asxl_HARE-HTH"/>
</dbReference>
<sequence length="198" mass="22659">MSAEYVLKLDSEKIREMPMVDLAFEVLKASNTPFYYRDLMNEIAKLRGFSEDQINEVIAQLYTEINIDGRFACVGSNVWGLKRWYPVERDSDGVAAGTKGPRIINDDDDDDEDLYGDDEEETFTPEDENFDLFDEDREEIFDEGEESAEVDEEVALEEDEDSDIEEIDEEKDEEALADGDLDDLDGDASDDDEDEDDK</sequence>
<dbReference type="AlphaFoldDB" id="A0A4U0F358"/>
<dbReference type="InterPro" id="IPR029757">
    <property type="entry name" value="RpoE"/>
</dbReference>
<evidence type="ECO:0000256" key="3">
    <source>
        <dbReference type="ARBA" id="ARBA00022679"/>
    </source>
</evidence>
<gene>
    <name evidence="6" type="primary">rpoE</name>
    <name evidence="9" type="ORF">E5161_19325</name>
</gene>
<evidence type="ECO:0000256" key="6">
    <source>
        <dbReference type="HAMAP-Rule" id="MF_00357"/>
    </source>
</evidence>
<evidence type="ECO:0000259" key="8">
    <source>
        <dbReference type="PROSITE" id="PS51913"/>
    </source>
</evidence>
<keyword evidence="2 6" id="KW-0240">DNA-directed RNA polymerase</keyword>
<evidence type="ECO:0000256" key="2">
    <source>
        <dbReference type="ARBA" id="ARBA00022478"/>
    </source>
</evidence>
<evidence type="ECO:0000256" key="7">
    <source>
        <dbReference type="SAM" id="MobiDB-lite"/>
    </source>
</evidence>